<accession>W2Y7K0</accession>
<proteinExistence type="predicted"/>
<comment type="caution">
    <text evidence="2">The sequence shown here is derived from an EMBL/GenBank/DDBJ whole genome shotgun (WGS) entry which is preliminary data.</text>
</comment>
<gene>
    <name evidence="2" type="ORF">F442_20019</name>
</gene>
<reference evidence="2 3" key="1">
    <citation type="submission" date="2013-11" db="EMBL/GenBank/DDBJ databases">
        <title>The Genome Sequence of Phytophthora parasitica P10297.</title>
        <authorList>
            <consortium name="The Broad Institute Genomics Platform"/>
            <person name="Russ C."/>
            <person name="Tyler B."/>
            <person name="Panabieres F."/>
            <person name="Shan W."/>
            <person name="Tripathy S."/>
            <person name="Grunwald N."/>
            <person name="Machado M."/>
            <person name="Johnson C.S."/>
            <person name="Walker B."/>
            <person name="Young S.K."/>
            <person name="Zeng Q."/>
            <person name="Gargeya S."/>
            <person name="Fitzgerald M."/>
            <person name="Haas B."/>
            <person name="Abouelleil A."/>
            <person name="Allen A.W."/>
            <person name="Alvarado L."/>
            <person name="Arachchi H.M."/>
            <person name="Berlin A.M."/>
            <person name="Chapman S.B."/>
            <person name="Gainer-Dewar J."/>
            <person name="Goldberg J."/>
            <person name="Griggs A."/>
            <person name="Gujja S."/>
            <person name="Hansen M."/>
            <person name="Howarth C."/>
            <person name="Imamovic A."/>
            <person name="Ireland A."/>
            <person name="Larimer J."/>
            <person name="McCowan C."/>
            <person name="Murphy C."/>
            <person name="Pearson M."/>
            <person name="Poon T.W."/>
            <person name="Priest M."/>
            <person name="Roberts A."/>
            <person name="Saif S."/>
            <person name="Shea T."/>
            <person name="Sisk P."/>
            <person name="Sykes S."/>
            <person name="Wortman J."/>
            <person name="Nusbaum C."/>
            <person name="Birren B."/>
        </authorList>
    </citation>
    <scope>NUCLEOTIDE SEQUENCE [LARGE SCALE GENOMIC DNA]</scope>
    <source>
        <strain evidence="2 3">P10297</strain>
    </source>
</reference>
<dbReference type="AlphaFoldDB" id="W2Y7K0"/>
<evidence type="ECO:0000313" key="3">
    <source>
        <dbReference type="Proteomes" id="UP000018948"/>
    </source>
</evidence>
<evidence type="ECO:0000256" key="1">
    <source>
        <dbReference type="SAM" id="MobiDB-lite"/>
    </source>
</evidence>
<protein>
    <submittedName>
        <fullName evidence="2">Uncharacterized protein</fullName>
    </submittedName>
</protein>
<name>W2Y7K0_PHYNI</name>
<dbReference type="Proteomes" id="UP000018948">
    <property type="component" value="Unassembled WGS sequence"/>
</dbReference>
<feature type="region of interest" description="Disordered" evidence="1">
    <location>
        <begin position="1"/>
        <end position="49"/>
    </location>
</feature>
<sequence length="79" mass="8940">MLARRLSTRVSTSVPLQHAKKAKNAAKTATAQQDTSTKPAEDKETNPWSHFTAFNSMEDYVDVTLIQYNNQENDKDEKP</sequence>
<dbReference type="OrthoDB" id="97188at2759"/>
<dbReference type="EMBL" id="ANIY01004184">
    <property type="protein sequence ID" value="ETP31080.1"/>
    <property type="molecule type" value="Genomic_DNA"/>
</dbReference>
<evidence type="ECO:0000313" key="2">
    <source>
        <dbReference type="EMBL" id="ETP31080.1"/>
    </source>
</evidence>
<organism evidence="2 3">
    <name type="scientific">Phytophthora nicotianae P10297</name>
    <dbReference type="NCBI Taxonomy" id="1317064"/>
    <lineage>
        <taxon>Eukaryota</taxon>
        <taxon>Sar</taxon>
        <taxon>Stramenopiles</taxon>
        <taxon>Oomycota</taxon>
        <taxon>Peronosporomycetes</taxon>
        <taxon>Peronosporales</taxon>
        <taxon>Peronosporaceae</taxon>
        <taxon>Phytophthora</taxon>
    </lineage>
</organism>